<dbReference type="InterPro" id="IPR013783">
    <property type="entry name" value="Ig-like_fold"/>
</dbReference>
<reference evidence="4 5" key="1">
    <citation type="journal article" date="2019" name="Nat. Med.">
        <title>A library of human gut bacterial isolates paired with longitudinal multiomics data enables mechanistic microbiome research.</title>
        <authorList>
            <person name="Poyet M."/>
            <person name="Groussin M."/>
            <person name="Gibbons S.M."/>
            <person name="Avila-Pacheco J."/>
            <person name="Jiang X."/>
            <person name="Kearney S.M."/>
            <person name="Perrotta A.R."/>
            <person name="Berdy B."/>
            <person name="Zhao S."/>
            <person name="Lieberman T.D."/>
            <person name="Swanson P.K."/>
            <person name="Smith M."/>
            <person name="Roesemann S."/>
            <person name="Alexander J.E."/>
            <person name="Rich S.A."/>
            <person name="Livny J."/>
            <person name="Vlamakis H."/>
            <person name="Clish C."/>
            <person name="Bullock K."/>
            <person name="Deik A."/>
            <person name="Scott J."/>
            <person name="Pierce K.A."/>
            <person name="Xavier R.J."/>
            <person name="Alm E.J."/>
        </authorList>
    </citation>
    <scope>NUCLEOTIDE SEQUENCE [LARGE SCALE GENOMIC DNA]</scope>
    <source>
        <strain evidence="4 5">BIOML-A1</strain>
    </source>
</reference>
<feature type="signal peptide" evidence="2">
    <location>
        <begin position="1"/>
        <end position="28"/>
    </location>
</feature>
<accession>A0A844KMR7</accession>
<name>A0A844KMR7_9FIRM</name>
<evidence type="ECO:0000259" key="3">
    <source>
        <dbReference type="Pfam" id="PF01841"/>
    </source>
</evidence>
<organism evidence="4 5">
    <name type="scientific">Roseburia faecis</name>
    <dbReference type="NCBI Taxonomy" id="301302"/>
    <lineage>
        <taxon>Bacteria</taxon>
        <taxon>Bacillati</taxon>
        <taxon>Bacillota</taxon>
        <taxon>Clostridia</taxon>
        <taxon>Lachnospirales</taxon>
        <taxon>Lachnospiraceae</taxon>
        <taxon>Roseburia</taxon>
    </lineage>
</organism>
<evidence type="ECO:0000313" key="4">
    <source>
        <dbReference type="EMBL" id="MTR81664.1"/>
    </source>
</evidence>
<dbReference type="EMBL" id="WNAL01000013">
    <property type="protein sequence ID" value="MTR81664.1"/>
    <property type="molecule type" value="Genomic_DNA"/>
</dbReference>
<proteinExistence type="predicted"/>
<feature type="region of interest" description="Disordered" evidence="1">
    <location>
        <begin position="77"/>
        <end position="112"/>
    </location>
</feature>
<dbReference type="SUPFAM" id="SSF54001">
    <property type="entry name" value="Cysteine proteinases"/>
    <property type="match status" value="1"/>
</dbReference>
<evidence type="ECO:0000256" key="1">
    <source>
        <dbReference type="SAM" id="MobiDB-lite"/>
    </source>
</evidence>
<evidence type="ECO:0000256" key="2">
    <source>
        <dbReference type="SAM" id="SignalP"/>
    </source>
</evidence>
<protein>
    <recommendedName>
        <fullName evidence="3">Transglutaminase-like domain-containing protein</fullName>
    </recommendedName>
</protein>
<feature type="chain" id="PRO_5038810547" description="Transglutaminase-like domain-containing protein" evidence="2">
    <location>
        <begin position="29"/>
        <end position="477"/>
    </location>
</feature>
<comment type="caution">
    <text evidence="4">The sequence shown here is derived from an EMBL/GenBank/DDBJ whole genome shotgun (WGS) entry which is preliminary data.</text>
</comment>
<dbReference type="Gene3D" id="2.60.40.10">
    <property type="entry name" value="Immunoglobulins"/>
    <property type="match status" value="1"/>
</dbReference>
<dbReference type="AlphaFoldDB" id="A0A844KMR7"/>
<dbReference type="InterPro" id="IPR002931">
    <property type="entry name" value="Transglutaminase-like"/>
</dbReference>
<gene>
    <name evidence="4" type="ORF">GMD30_08055</name>
</gene>
<dbReference type="InterPro" id="IPR038765">
    <property type="entry name" value="Papain-like_cys_pep_sf"/>
</dbReference>
<dbReference type="Proteomes" id="UP000446657">
    <property type="component" value="Unassembled WGS sequence"/>
</dbReference>
<dbReference type="GeneID" id="99747718"/>
<keyword evidence="2" id="KW-0732">Signal</keyword>
<evidence type="ECO:0000313" key="5">
    <source>
        <dbReference type="Proteomes" id="UP000446657"/>
    </source>
</evidence>
<sequence length="477" mass="53564">MRKKRMKKAAIVLAATMVFSLFSEAGMAAPQTVQAATYQKTIKNKSVKKPEVLVRADEVKVFSIKVKEVDKQIQEAEIKQPETSADTQISTEENTQQEEETTETTEITETARENNSVEAIENTQETEPQKPEIASITYRYKVSLNVKNKSKADIRKLVLTGKSDGKTLTFTAKNLKAGKTVSLSKSFELTGKTERDLPEFQCQKLQVYAKGMVSTYRYASGKLSSDYATPDKKAPVISGFVGKNSYNGNIPYQTVYSDQEKTYDYFKYVGVKDNRDAKVTLKVDTSKVNFKKKGTYTITYMAEDKAGNVSKKTAKIAVRVNDSLDQMADTVLGRIIKKDWSNQKKATAIYNYTRGHIAYTGNSNKSSWEKEASNGLRYGRGDCFTYYCVSRALLTRAGIPNIEVTRVQGYGHHWWNMAYVNGGFYHFDTCPRKAGGRFCLVTDAQLKHYSATVGGRSHIWAYNKKPKSPKNVLSSIF</sequence>
<dbReference type="RefSeq" id="WP_155176440.1">
    <property type="nucleotide sequence ID" value="NZ_JADMQJ010000006.1"/>
</dbReference>
<feature type="domain" description="Transglutaminase-like" evidence="3">
    <location>
        <begin position="334"/>
        <end position="428"/>
    </location>
</feature>
<dbReference type="Pfam" id="PF01841">
    <property type="entry name" value="Transglut_core"/>
    <property type="match status" value="1"/>
</dbReference>